<dbReference type="EMBL" id="AAWS01000006">
    <property type="protein sequence ID" value="EAY30592.1"/>
    <property type="molecule type" value="Genomic_DNA"/>
</dbReference>
<evidence type="ECO:0000313" key="2">
    <source>
        <dbReference type="Proteomes" id="UP000004095"/>
    </source>
</evidence>
<accession>A1ZGH5</accession>
<dbReference type="Proteomes" id="UP000004095">
    <property type="component" value="Unassembled WGS sequence"/>
</dbReference>
<evidence type="ECO:0000313" key="1">
    <source>
        <dbReference type="EMBL" id="EAY30592.1"/>
    </source>
</evidence>
<dbReference type="AlphaFoldDB" id="A1ZGH5"/>
<name>A1ZGH5_MICM2</name>
<keyword evidence="2" id="KW-1185">Reference proteome</keyword>
<protein>
    <submittedName>
        <fullName evidence="1">Uncharacterized protein</fullName>
    </submittedName>
</protein>
<reference evidence="1 2" key="1">
    <citation type="submission" date="2007-01" db="EMBL/GenBank/DDBJ databases">
        <authorList>
            <person name="Haygood M."/>
            <person name="Podell S."/>
            <person name="Anderson C."/>
            <person name="Hopkinson B."/>
            <person name="Roe K."/>
            <person name="Barbeau K."/>
            <person name="Gaasterland T."/>
            <person name="Ferriera S."/>
            <person name="Johnson J."/>
            <person name="Kravitz S."/>
            <person name="Beeson K."/>
            <person name="Sutton G."/>
            <person name="Rogers Y.-H."/>
            <person name="Friedman R."/>
            <person name="Frazier M."/>
            <person name="Venter J.C."/>
        </authorList>
    </citation>
    <scope>NUCLEOTIDE SEQUENCE [LARGE SCALE GENOMIC DNA]</scope>
    <source>
        <strain evidence="1 2">ATCC 23134</strain>
    </source>
</reference>
<organism evidence="1 2">
    <name type="scientific">Microscilla marina ATCC 23134</name>
    <dbReference type="NCBI Taxonomy" id="313606"/>
    <lineage>
        <taxon>Bacteria</taxon>
        <taxon>Pseudomonadati</taxon>
        <taxon>Bacteroidota</taxon>
        <taxon>Cytophagia</taxon>
        <taxon>Cytophagales</taxon>
        <taxon>Microscillaceae</taxon>
        <taxon>Microscilla</taxon>
    </lineage>
</organism>
<comment type="caution">
    <text evidence="1">The sequence shown here is derived from an EMBL/GenBank/DDBJ whole genome shotgun (WGS) entry which is preliminary data.</text>
</comment>
<gene>
    <name evidence="1" type="ORF">M23134_03230</name>
</gene>
<proteinExistence type="predicted"/>
<sequence>MVSFCLLVYRQKQLFYSLLVKVSVISKKQKQPIENLQAAFII</sequence>